<keyword evidence="14" id="KW-0732">Signal</keyword>
<keyword evidence="6" id="KW-1133">Transmembrane helix</keyword>
<keyword evidence="7" id="KW-0472">Membrane</keyword>
<evidence type="ECO:0000256" key="12">
    <source>
        <dbReference type="ARBA" id="ARBA00042244"/>
    </source>
</evidence>
<keyword evidence="5" id="KW-0812">Transmembrane</keyword>
<keyword evidence="9" id="KW-0675">Receptor</keyword>
<comment type="similarity">
    <text evidence="3">Belongs to the CD36 family.</text>
</comment>
<evidence type="ECO:0000256" key="5">
    <source>
        <dbReference type="ARBA" id="ARBA00022692"/>
    </source>
</evidence>
<dbReference type="InterPro" id="IPR002159">
    <property type="entry name" value="CD36_fam"/>
</dbReference>
<comment type="subcellular location">
    <subcellularLocation>
        <location evidence="2">Cell membrane</location>
        <topology evidence="2">Multi-pass membrane protein</topology>
    </subcellularLocation>
    <subcellularLocation>
        <location evidence="1">Membrane</location>
        <location evidence="1">Caveola</location>
        <topology evidence="1">Multi-pass membrane protein</topology>
    </subcellularLocation>
</comment>
<evidence type="ECO:0000256" key="8">
    <source>
        <dbReference type="ARBA" id="ARBA00023157"/>
    </source>
</evidence>
<dbReference type="Pfam" id="PF01130">
    <property type="entry name" value="CD36"/>
    <property type="match status" value="1"/>
</dbReference>
<comment type="caution">
    <text evidence="15">The sequence shown here is derived from an EMBL/GenBank/DDBJ whole genome shotgun (WGS) entry which is preliminary data.</text>
</comment>
<evidence type="ECO:0000256" key="7">
    <source>
        <dbReference type="ARBA" id="ARBA00023136"/>
    </source>
</evidence>
<feature type="region of interest" description="Disordered" evidence="13">
    <location>
        <begin position="446"/>
        <end position="466"/>
    </location>
</feature>
<evidence type="ECO:0000256" key="3">
    <source>
        <dbReference type="ARBA" id="ARBA00010532"/>
    </source>
</evidence>
<name>A0ABQ9JS32_9CUCU</name>
<evidence type="ECO:0000256" key="13">
    <source>
        <dbReference type="SAM" id="MobiDB-lite"/>
    </source>
</evidence>
<sequence>MIVVIFFMSWVKLVINHEVTLRDGSQAFGWWAKPPVEPSIKVYIYNVTNADEFLNNGSKPIVDELGPYVYIERWEKKNITFHDNGTVSFHQEKIYYFDESQSVGIEDDVVVIPNIPMLSATSQSKHAARFLRLAMASIMDILKIKPFVEVSVGQLLWGYEDPLLKLAKDVVPKEQKLPYEEFGLMYNKNGTSPDTVTMFTGAGDITKYGLIDKFNGRSKLPHYTSDVCNSVEASDGSIFPPHMTKNTTIYIFDKDLCRRLPLVFEKEVVGSDDIPAYRFTPPDDVFASVEENPENACFCPQGPPCAPSGFFNVSLCQFDSPVLLSFPHFYMANDSYRTAFEGISPPDPEKHKFYIDVQPVMGTAMAAKARVQINLAVSPSRGHQTGGYFPGYHLPDHMGLSSLPKEMTNLMGLATSVPPHSQGWSFGGPILPGWRDVDHSDMAVGERSQQVEFAASTPRSHKPNTP</sequence>
<accession>A0ABQ9JS32</accession>
<keyword evidence="10" id="KW-0325">Glycoprotein</keyword>
<evidence type="ECO:0000256" key="4">
    <source>
        <dbReference type="ARBA" id="ARBA00022475"/>
    </source>
</evidence>
<evidence type="ECO:0000313" key="16">
    <source>
        <dbReference type="Proteomes" id="UP001162164"/>
    </source>
</evidence>
<evidence type="ECO:0000256" key="6">
    <source>
        <dbReference type="ARBA" id="ARBA00022989"/>
    </source>
</evidence>
<keyword evidence="4" id="KW-1003">Cell membrane</keyword>
<evidence type="ECO:0000313" key="15">
    <source>
        <dbReference type="EMBL" id="KAJ8980818.1"/>
    </source>
</evidence>
<organism evidence="15 16">
    <name type="scientific">Molorchus minor</name>
    <dbReference type="NCBI Taxonomy" id="1323400"/>
    <lineage>
        <taxon>Eukaryota</taxon>
        <taxon>Metazoa</taxon>
        <taxon>Ecdysozoa</taxon>
        <taxon>Arthropoda</taxon>
        <taxon>Hexapoda</taxon>
        <taxon>Insecta</taxon>
        <taxon>Pterygota</taxon>
        <taxon>Neoptera</taxon>
        <taxon>Endopterygota</taxon>
        <taxon>Coleoptera</taxon>
        <taxon>Polyphaga</taxon>
        <taxon>Cucujiformia</taxon>
        <taxon>Chrysomeloidea</taxon>
        <taxon>Cerambycidae</taxon>
        <taxon>Lamiinae</taxon>
        <taxon>Monochamini</taxon>
        <taxon>Molorchus</taxon>
    </lineage>
</organism>
<evidence type="ECO:0000256" key="10">
    <source>
        <dbReference type="ARBA" id="ARBA00023180"/>
    </source>
</evidence>
<keyword evidence="16" id="KW-1185">Reference proteome</keyword>
<feature type="chain" id="PRO_5045278697" description="Scavenger receptor class B member 1" evidence="14">
    <location>
        <begin position="17"/>
        <end position="466"/>
    </location>
</feature>
<evidence type="ECO:0000256" key="11">
    <source>
        <dbReference type="ARBA" id="ARBA00040821"/>
    </source>
</evidence>
<evidence type="ECO:0000256" key="9">
    <source>
        <dbReference type="ARBA" id="ARBA00023170"/>
    </source>
</evidence>
<keyword evidence="8" id="KW-1015">Disulfide bond</keyword>
<gene>
    <name evidence="15" type="ORF">NQ317_000551</name>
</gene>
<evidence type="ECO:0000256" key="14">
    <source>
        <dbReference type="SAM" id="SignalP"/>
    </source>
</evidence>
<reference evidence="15" key="1">
    <citation type="journal article" date="2023" name="Insect Mol. Biol.">
        <title>Genome sequencing provides insights into the evolution of gene families encoding plant cell wall-degrading enzymes in longhorned beetles.</title>
        <authorList>
            <person name="Shin N.R."/>
            <person name="Okamura Y."/>
            <person name="Kirsch R."/>
            <person name="Pauchet Y."/>
        </authorList>
    </citation>
    <scope>NUCLEOTIDE SEQUENCE</scope>
    <source>
        <strain evidence="15">MMC_N1</strain>
    </source>
</reference>
<dbReference type="PRINTS" id="PR01609">
    <property type="entry name" value="CD36FAMILY"/>
</dbReference>
<dbReference type="PANTHER" id="PTHR11923">
    <property type="entry name" value="SCAVENGER RECEPTOR CLASS B TYPE-1 SR-B1"/>
    <property type="match status" value="1"/>
</dbReference>
<dbReference type="Proteomes" id="UP001162164">
    <property type="component" value="Unassembled WGS sequence"/>
</dbReference>
<evidence type="ECO:0000256" key="1">
    <source>
        <dbReference type="ARBA" id="ARBA00004189"/>
    </source>
</evidence>
<evidence type="ECO:0000256" key="2">
    <source>
        <dbReference type="ARBA" id="ARBA00004651"/>
    </source>
</evidence>
<protein>
    <recommendedName>
        <fullName evidence="11">Scavenger receptor class B member 1</fullName>
    </recommendedName>
    <alternativeName>
        <fullName evidence="12">SR-BI</fullName>
    </alternativeName>
</protein>
<dbReference type="PANTHER" id="PTHR11923:SF110">
    <property type="entry name" value="SCAVENGER RECEPTOR CLASS B MEMBER 1"/>
    <property type="match status" value="1"/>
</dbReference>
<dbReference type="EMBL" id="JAPWTJ010000230">
    <property type="protein sequence ID" value="KAJ8980818.1"/>
    <property type="molecule type" value="Genomic_DNA"/>
</dbReference>
<feature type="signal peptide" evidence="14">
    <location>
        <begin position="1"/>
        <end position="16"/>
    </location>
</feature>
<proteinExistence type="inferred from homology"/>